<dbReference type="EMBL" id="DS028095">
    <property type="protein sequence ID" value="KMP04424.1"/>
    <property type="molecule type" value="Genomic_DNA"/>
</dbReference>
<sequence>MELHMKPRLQERFGCKPGMSFCKRRFNSGLSEFHITFKRLYSLRERMSIKADPY</sequence>
<gene>
    <name evidence="1" type="ORF">CIRG_04106</name>
</gene>
<proteinExistence type="predicted"/>
<dbReference type="Proteomes" id="UP000054565">
    <property type="component" value="Unassembled WGS sequence"/>
</dbReference>
<name>A0A0J6YBI9_COCIT</name>
<dbReference type="AlphaFoldDB" id="A0A0J6YBI9"/>
<accession>A0A0J6YBI9</accession>
<protein>
    <submittedName>
        <fullName evidence="1">Uncharacterized protein</fullName>
    </submittedName>
</protein>
<organism evidence="1 2">
    <name type="scientific">Coccidioides immitis RMSCC 2394</name>
    <dbReference type="NCBI Taxonomy" id="404692"/>
    <lineage>
        <taxon>Eukaryota</taxon>
        <taxon>Fungi</taxon>
        <taxon>Dikarya</taxon>
        <taxon>Ascomycota</taxon>
        <taxon>Pezizomycotina</taxon>
        <taxon>Eurotiomycetes</taxon>
        <taxon>Eurotiomycetidae</taxon>
        <taxon>Onygenales</taxon>
        <taxon>Onygenaceae</taxon>
        <taxon>Coccidioides</taxon>
    </lineage>
</organism>
<evidence type="ECO:0000313" key="1">
    <source>
        <dbReference type="EMBL" id="KMP04424.1"/>
    </source>
</evidence>
<evidence type="ECO:0000313" key="2">
    <source>
        <dbReference type="Proteomes" id="UP000054565"/>
    </source>
</evidence>
<reference evidence="2" key="1">
    <citation type="journal article" date="2010" name="Genome Res.">
        <title>Population genomic sequencing of Coccidioides fungi reveals recent hybridization and transposon control.</title>
        <authorList>
            <person name="Neafsey D.E."/>
            <person name="Barker B.M."/>
            <person name="Sharpton T.J."/>
            <person name="Stajich J.E."/>
            <person name="Park D.J."/>
            <person name="Whiston E."/>
            <person name="Hung C.-Y."/>
            <person name="McMahan C."/>
            <person name="White J."/>
            <person name="Sykes S."/>
            <person name="Heiman D."/>
            <person name="Young S."/>
            <person name="Zeng Q."/>
            <person name="Abouelleil A."/>
            <person name="Aftuck L."/>
            <person name="Bessette D."/>
            <person name="Brown A."/>
            <person name="FitzGerald M."/>
            <person name="Lui A."/>
            <person name="Macdonald J.P."/>
            <person name="Priest M."/>
            <person name="Orbach M.J."/>
            <person name="Galgiani J.N."/>
            <person name="Kirkland T.N."/>
            <person name="Cole G.T."/>
            <person name="Birren B.W."/>
            <person name="Henn M.R."/>
            <person name="Taylor J.W."/>
            <person name="Rounsley S.D."/>
        </authorList>
    </citation>
    <scope>NUCLEOTIDE SEQUENCE [LARGE SCALE GENOMIC DNA]</scope>
    <source>
        <strain evidence="2">RMSCC 2394</strain>
    </source>
</reference>